<feature type="non-terminal residue" evidence="2">
    <location>
        <position position="401"/>
    </location>
</feature>
<sequence>ELAAPPPPQNVKAFSSPYRETVVAGVTDGIAEEPEPSRRYGKMLYSGTLLPNREWLEAKKQRLLSGRAELGQPDQEEVRERVPQSSSGRTLPPCPALDEALRRGTPLSADMTLLYSLPEPLLELDLSGCHRAVSAATFDQLAQSLPVALRSLRELNLTSTYFTSSFLSALLGSCRYSLHHLTLEAGRIPGAVDGAVAALSSAQALKASSFLTTAGLHELCSHHPQLETLDISQAAGLTDEEQLSSCLVCCEELVSLDISACPGLTDRVLKSIPRSCLQTLSLRYAASGVTSRALAEFIRNCSQLGCLDLTGCECLQQTDAVLSLLSEAGMAKLQELILTRVPGLPDDEKLEKLLPRGRLIWSPMPSEGERSFQLICPLSRGAKKKGKKKGAKAGGKKKKKK</sequence>
<feature type="region of interest" description="Disordered" evidence="1">
    <location>
        <begin position="67"/>
        <end position="94"/>
    </location>
</feature>
<dbReference type="EMBL" id="JABANO010029002">
    <property type="protein sequence ID" value="KAF4714254.1"/>
    <property type="molecule type" value="Genomic_DNA"/>
</dbReference>
<dbReference type="InterPro" id="IPR032675">
    <property type="entry name" value="LRR_dom_sf"/>
</dbReference>
<accession>A0A7J6R0Q0</accession>
<dbReference type="SUPFAM" id="SSF52047">
    <property type="entry name" value="RNI-like"/>
    <property type="match status" value="1"/>
</dbReference>
<dbReference type="AlphaFoldDB" id="A0A7J6R0Q0"/>
<dbReference type="GO" id="GO:0031146">
    <property type="term" value="P:SCF-dependent proteasomal ubiquitin-dependent protein catabolic process"/>
    <property type="evidence" value="ECO:0007669"/>
    <property type="project" value="TreeGrafter"/>
</dbReference>
<protein>
    <submittedName>
        <fullName evidence="2">Uncharacterized protein</fullName>
    </submittedName>
</protein>
<feature type="region of interest" description="Disordered" evidence="1">
    <location>
        <begin position="378"/>
        <end position="401"/>
    </location>
</feature>
<name>A0A7J6R0Q0_PEROL</name>
<evidence type="ECO:0000313" key="3">
    <source>
        <dbReference type="Proteomes" id="UP000553632"/>
    </source>
</evidence>
<feature type="compositionally biased region" description="Basic residues" evidence="1">
    <location>
        <begin position="381"/>
        <end position="401"/>
    </location>
</feature>
<evidence type="ECO:0000313" key="2">
    <source>
        <dbReference type="EMBL" id="KAF4714254.1"/>
    </source>
</evidence>
<dbReference type="Gene3D" id="3.80.10.10">
    <property type="entry name" value="Ribonuclease Inhibitor"/>
    <property type="match status" value="1"/>
</dbReference>
<dbReference type="PANTHER" id="PTHR13318">
    <property type="entry name" value="PARTNER OF PAIRED, ISOFORM B-RELATED"/>
    <property type="match status" value="1"/>
</dbReference>
<dbReference type="GO" id="GO:0019005">
    <property type="term" value="C:SCF ubiquitin ligase complex"/>
    <property type="evidence" value="ECO:0007669"/>
    <property type="project" value="TreeGrafter"/>
</dbReference>
<comment type="caution">
    <text evidence="2">The sequence shown here is derived from an EMBL/GenBank/DDBJ whole genome shotgun (WGS) entry which is preliminary data.</text>
</comment>
<reference evidence="2 3" key="1">
    <citation type="submission" date="2020-04" db="EMBL/GenBank/DDBJ databases">
        <title>Perkinsus olseni comparative genomics.</title>
        <authorList>
            <person name="Bogema D.R."/>
        </authorList>
    </citation>
    <scope>NUCLEOTIDE SEQUENCE [LARGE SCALE GENOMIC DNA]</scope>
    <source>
        <strain evidence="2 3">ATCC PRA-207</strain>
    </source>
</reference>
<gene>
    <name evidence="2" type="ORF">FOZ63_012823</name>
</gene>
<organism evidence="2 3">
    <name type="scientific">Perkinsus olseni</name>
    <name type="common">Perkinsus atlanticus</name>
    <dbReference type="NCBI Taxonomy" id="32597"/>
    <lineage>
        <taxon>Eukaryota</taxon>
        <taxon>Sar</taxon>
        <taxon>Alveolata</taxon>
        <taxon>Perkinsozoa</taxon>
        <taxon>Perkinsea</taxon>
        <taxon>Perkinsida</taxon>
        <taxon>Perkinsidae</taxon>
        <taxon>Perkinsus</taxon>
    </lineage>
</organism>
<dbReference type="Proteomes" id="UP000553632">
    <property type="component" value="Unassembled WGS sequence"/>
</dbReference>
<keyword evidence="3" id="KW-1185">Reference proteome</keyword>
<proteinExistence type="predicted"/>
<evidence type="ECO:0000256" key="1">
    <source>
        <dbReference type="SAM" id="MobiDB-lite"/>
    </source>
</evidence>